<gene>
    <name evidence="2" type="ORF">NIDE3857</name>
</gene>
<protein>
    <submittedName>
        <fullName evidence="2">Uncharacterized protein</fullName>
    </submittedName>
</protein>
<organism evidence="2 3">
    <name type="scientific">Nitrospira defluvii</name>
    <dbReference type="NCBI Taxonomy" id="330214"/>
    <lineage>
        <taxon>Bacteria</taxon>
        <taxon>Pseudomonadati</taxon>
        <taxon>Nitrospirota</taxon>
        <taxon>Nitrospiria</taxon>
        <taxon>Nitrospirales</taxon>
        <taxon>Nitrospiraceae</taxon>
        <taxon>Nitrospira</taxon>
    </lineage>
</organism>
<dbReference type="KEGG" id="nde:NIDE3857"/>
<dbReference type="HOGENOM" id="CLU_2506582_0_0_0"/>
<feature type="region of interest" description="Disordered" evidence="1">
    <location>
        <begin position="1"/>
        <end position="24"/>
    </location>
</feature>
<evidence type="ECO:0000313" key="3">
    <source>
        <dbReference type="Proteomes" id="UP000001660"/>
    </source>
</evidence>
<evidence type="ECO:0000256" key="1">
    <source>
        <dbReference type="SAM" id="MobiDB-lite"/>
    </source>
</evidence>
<sequence length="85" mass="9215">MWRSDLPTERNPSGHPGESHSLNVPRFPFIGLLMRAVPPTGTEMEARPFGPDPEIATGATPEPTHAARKRGFRPYPGSTSLHVSG</sequence>
<keyword evidence="3" id="KW-1185">Reference proteome</keyword>
<reference evidence="2 3" key="1">
    <citation type="journal article" date="2010" name="Proc. Natl. Acad. Sci. U.S.A.">
        <title>A Nitrospira metagenome illuminates the physiology and evolution of globally important nitrite-oxidizing bacteria.</title>
        <authorList>
            <person name="Lucker S."/>
            <person name="Wagner M."/>
            <person name="Maixner F."/>
            <person name="Pelletier E."/>
            <person name="Koch H."/>
            <person name="Vacherie B."/>
            <person name="Rattei T."/>
            <person name="Sinninghe Damste J."/>
            <person name="Spieck E."/>
            <person name="Le Paslier D."/>
            <person name="Daims H."/>
        </authorList>
    </citation>
    <scope>NUCLEOTIDE SEQUENCE [LARGE SCALE GENOMIC DNA]</scope>
</reference>
<accession>D8PJF6</accession>
<evidence type="ECO:0000313" key="2">
    <source>
        <dbReference type="EMBL" id="CBK43530.1"/>
    </source>
</evidence>
<name>D8PJF6_9BACT</name>
<dbReference type="AlphaFoldDB" id="D8PJF6"/>
<feature type="region of interest" description="Disordered" evidence="1">
    <location>
        <begin position="41"/>
        <end position="85"/>
    </location>
</feature>
<dbReference type="EMBL" id="FP929003">
    <property type="protein sequence ID" value="CBK43530.1"/>
    <property type="molecule type" value="Genomic_DNA"/>
</dbReference>
<dbReference type="Proteomes" id="UP000001660">
    <property type="component" value="Chromosome"/>
</dbReference>
<proteinExistence type="predicted"/>
<dbReference type="STRING" id="330214.NIDE3857"/>